<keyword evidence="3 5" id="KW-0368">Histidine biosynthesis</keyword>
<evidence type="ECO:0000256" key="4">
    <source>
        <dbReference type="ARBA" id="ARBA00029440"/>
    </source>
</evidence>
<dbReference type="SUPFAM" id="SSF51366">
    <property type="entry name" value="Ribulose-phoshate binding barrel"/>
    <property type="match status" value="1"/>
</dbReference>
<evidence type="ECO:0000313" key="8">
    <source>
        <dbReference type="Proteomes" id="UP000316476"/>
    </source>
</evidence>
<proteinExistence type="inferred from homology"/>
<evidence type="ECO:0000256" key="2">
    <source>
        <dbReference type="ARBA" id="ARBA00022605"/>
    </source>
</evidence>
<comment type="similarity">
    <text evidence="1 5">Belongs to the HisA/HisF family.</text>
</comment>
<dbReference type="Proteomes" id="UP000316476">
    <property type="component" value="Unassembled WGS sequence"/>
</dbReference>
<organism evidence="7 8">
    <name type="scientific">Crateriforma conspicua</name>
    <dbReference type="NCBI Taxonomy" id="2527996"/>
    <lineage>
        <taxon>Bacteria</taxon>
        <taxon>Pseudomonadati</taxon>
        <taxon>Planctomycetota</taxon>
        <taxon>Planctomycetia</taxon>
        <taxon>Planctomycetales</taxon>
        <taxon>Planctomycetaceae</taxon>
        <taxon>Crateriforma</taxon>
    </lineage>
</organism>
<dbReference type="Pfam" id="PF00977">
    <property type="entry name" value="His_biosynth"/>
    <property type="match status" value="1"/>
</dbReference>
<dbReference type="GO" id="GO:0000105">
    <property type="term" value="P:L-histidine biosynthetic process"/>
    <property type="evidence" value="ECO:0007669"/>
    <property type="project" value="UniProtKB-KW"/>
</dbReference>
<comment type="pathway">
    <text evidence="4">Amino-acid biosynthesis.</text>
</comment>
<gene>
    <name evidence="7" type="ORF">V7x_20610</name>
</gene>
<dbReference type="Gene3D" id="3.20.20.70">
    <property type="entry name" value="Aldolase class I"/>
    <property type="match status" value="1"/>
</dbReference>
<dbReference type="GO" id="GO:0000162">
    <property type="term" value="P:L-tryptophan biosynthetic process"/>
    <property type="evidence" value="ECO:0007669"/>
    <property type="project" value="TreeGrafter"/>
</dbReference>
<comment type="caution">
    <text evidence="7">The sequence shown here is derived from an EMBL/GenBank/DDBJ whole genome shotgun (WGS) entry which is preliminary data.</text>
</comment>
<evidence type="ECO:0000256" key="1">
    <source>
        <dbReference type="ARBA" id="ARBA00009667"/>
    </source>
</evidence>
<dbReference type="PANTHER" id="PTHR43090:SF2">
    <property type="entry name" value="1-(5-PHOSPHORIBOSYL)-5-[(5-PHOSPHORIBOSYLAMINO)METHYLIDENEAMINO] IMIDAZOLE-4-CARBOXAMIDE ISOMERASE"/>
    <property type="match status" value="1"/>
</dbReference>
<accession>A0A5C6FVV4</accession>
<sequence length="278" mass="30395">MSGGDAKTTEDQRTQADAAAPVPGTASWDLTRCVAVLDLADHQAVHAVAGHRESYRPIRLSADASDAGSVIALTDHYLRLGLRQFYLADLDSLCGHEPQWPTLRRILRHLAIQGGIRCWIDLGWTGQEPPEIHSEVSRISRQYGWVRWVMASESLANVDALQKRCPPIGTDRMVFSFDFRGGEFWSRGPSLQQWLETVQQQSIDTAIILDVAQVGTASGGSDPMQLCRDVIGQYQTMGGPAVRWISGGGVRNADDVRNFVDAGCDAVLVATAMLPPQD</sequence>
<dbReference type="InterPro" id="IPR044524">
    <property type="entry name" value="Isoase_HisA-like"/>
</dbReference>
<evidence type="ECO:0000256" key="3">
    <source>
        <dbReference type="ARBA" id="ARBA00023102"/>
    </source>
</evidence>
<dbReference type="GO" id="GO:0003949">
    <property type="term" value="F:1-(5-phosphoribosyl)-5-[(5-phosphoribosylamino)methylideneamino]imidazole-4-carboxamide isomerase activity"/>
    <property type="evidence" value="ECO:0007669"/>
    <property type="project" value="InterPro"/>
</dbReference>
<keyword evidence="2 5" id="KW-0028">Amino-acid biosynthesis</keyword>
<dbReference type="InterPro" id="IPR006062">
    <property type="entry name" value="His_biosynth"/>
</dbReference>
<dbReference type="EMBL" id="SJPZ01000001">
    <property type="protein sequence ID" value="TWU66494.1"/>
    <property type="molecule type" value="Genomic_DNA"/>
</dbReference>
<dbReference type="OrthoDB" id="1796087at2"/>
<dbReference type="RefSeq" id="WP_146413118.1">
    <property type="nucleotide sequence ID" value="NZ_SJPZ01000001.1"/>
</dbReference>
<dbReference type="InterPro" id="IPR013785">
    <property type="entry name" value="Aldolase_TIM"/>
</dbReference>
<reference evidence="7 8" key="1">
    <citation type="submission" date="2019-02" db="EMBL/GenBank/DDBJ databases">
        <title>Deep-cultivation of Planctomycetes and their phenomic and genomic characterization uncovers novel biology.</title>
        <authorList>
            <person name="Wiegand S."/>
            <person name="Jogler M."/>
            <person name="Boedeker C."/>
            <person name="Pinto D."/>
            <person name="Vollmers J."/>
            <person name="Rivas-Marin E."/>
            <person name="Kohn T."/>
            <person name="Peeters S.H."/>
            <person name="Heuer A."/>
            <person name="Rast P."/>
            <person name="Oberbeckmann S."/>
            <person name="Bunk B."/>
            <person name="Jeske O."/>
            <person name="Meyerdierks A."/>
            <person name="Storesund J.E."/>
            <person name="Kallscheuer N."/>
            <person name="Luecker S."/>
            <person name="Lage O.M."/>
            <person name="Pohl T."/>
            <person name="Merkel B.J."/>
            <person name="Hornburger P."/>
            <person name="Mueller R.-W."/>
            <person name="Bruemmer F."/>
            <person name="Labrenz M."/>
            <person name="Spormann A.M."/>
            <person name="Op Den Camp H."/>
            <person name="Overmann J."/>
            <person name="Amann R."/>
            <person name="Jetten M.S.M."/>
            <person name="Mascher T."/>
            <person name="Medema M.H."/>
            <person name="Devos D.P."/>
            <person name="Kaster A.-K."/>
            <person name="Ovreas L."/>
            <person name="Rohde M."/>
            <person name="Galperin M.Y."/>
            <person name="Jogler C."/>
        </authorList>
    </citation>
    <scope>NUCLEOTIDE SEQUENCE [LARGE SCALE GENOMIC DNA]</scope>
    <source>
        <strain evidence="7 8">V7</strain>
    </source>
</reference>
<evidence type="ECO:0000256" key="5">
    <source>
        <dbReference type="RuleBase" id="RU003657"/>
    </source>
</evidence>
<dbReference type="InterPro" id="IPR011060">
    <property type="entry name" value="RibuloseP-bd_barrel"/>
</dbReference>
<feature type="region of interest" description="Disordered" evidence="6">
    <location>
        <begin position="1"/>
        <end position="21"/>
    </location>
</feature>
<evidence type="ECO:0000313" key="7">
    <source>
        <dbReference type="EMBL" id="TWU66494.1"/>
    </source>
</evidence>
<dbReference type="GO" id="GO:0005737">
    <property type="term" value="C:cytoplasm"/>
    <property type="evidence" value="ECO:0007669"/>
    <property type="project" value="TreeGrafter"/>
</dbReference>
<evidence type="ECO:0000256" key="6">
    <source>
        <dbReference type="SAM" id="MobiDB-lite"/>
    </source>
</evidence>
<dbReference type="AlphaFoldDB" id="A0A5C6FVV4"/>
<protein>
    <submittedName>
        <fullName evidence="7">Histidine biosynthesis protein</fullName>
    </submittedName>
</protein>
<name>A0A5C6FVV4_9PLAN</name>
<dbReference type="PANTHER" id="PTHR43090">
    <property type="entry name" value="1-(5-PHOSPHORIBOSYL)-5-[(5-PHOSPHORIBOSYLAMINO)METHYLIDENEAMINO] IMIDAZOLE-4-CARBOXAMIDE ISOMERASE"/>
    <property type="match status" value="1"/>
</dbReference>